<proteinExistence type="predicted"/>
<keyword evidence="4" id="KW-1185">Reference proteome</keyword>
<evidence type="ECO:0000313" key="3">
    <source>
        <dbReference type="EMBL" id="SCL70447.1"/>
    </source>
</evidence>
<organism evidence="3 4">
    <name type="scientific">Micromonospora citrea</name>
    <dbReference type="NCBI Taxonomy" id="47855"/>
    <lineage>
        <taxon>Bacteria</taxon>
        <taxon>Bacillati</taxon>
        <taxon>Actinomycetota</taxon>
        <taxon>Actinomycetes</taxon>
        <taxon>Micromonosporales</taxon>
        <taxon>Micromonosporaceae</taxon>
        <taxon>Micromonospora</taxon>
    </lineage>
</organism>
<feature type="compositionally biased region" description="Polar residues" evidence="1">
    <location>
        <begin position="56"/>
        <end position="68"/>
    </location>
</feature>
<dbReference type="AlphaFoldDB" id="A0A1C6VW76"/>
<evidence type="ECO:0000313" key="4">
    <source>
        <dbReference type="Proteomes" id="UP000199001"/>
    </source>
</evidence>
<name>A0A1C6VW76_9ACTN</name>
<keyword evidence="2" id="KW-1133">Transmembrane helix</keyword>
<evidence type="ECO:0000256" key="1">
    <source>
        <dbReference type="SAM" id="MobiDB-lite"/>
    </source>
</evidence>
<evidence type="ECO:0000256" key="2">
    <source>
        <dbReference type="SAM" id="Phobius"/>
    </source>
</evidence>
<dbReference type="EMBL" id="FMHZ01000002">
    <property type="protein sequence ID" value="SCL70447.1"/>
    <property type="molecule type" value="Genomic_DNA"/>
</dbReference>
<feature type="region of interest" description="Disordered" evidence="1">
    <location>
        <begin position="56"/>
        <end position="96"/>
    </location>
</feature>
<protein>
    <submittedName>
        <fullName evidence="3">Uncharacterized protein</fullName>
    </submittedName>
</protein>
<sequence>MGVAASAYAAVTPLVIPILLILLAFLLVRRVEKSGGSIEIDWKAVAFRIKITLQRKGNSGSAEAQEQVAQPEVTTAAGVPQAIEGAAEPPSGGGGP</sequence>
<keyword evidence="2" id="KW-0812">Transmembrane</keyword>
<dbReference type="Proteomes" id="UP000199001">
    <property type="component" value="Unassembled WGS sequence"/>
</dbReference>
<reference evidence="4" key="1">
    <citation type="submission" date="2016-06" db="EMBL/GenBank/DDBJ databases">
        <authorList>
            <person name="Varghese N."/>
            <person name="Submissions Spin"/>
        </authorList>
    </citation>
    <scope>NUCLEOTIDE SEQUENCE [LARGE SCALE GENOMIC DNA]</scope>
    <source>
        <strain evidence="4">DSM 43903</strain>
    </source>
</reference>
<gene>
    <name evidence="3" type="ORF">GA0070606_5402</name>
</gene>
<keyword evidence="2" id="KW-0472">Membrane</keyword>
<feature type="transmembrane region" description="Helical" evidence="2">
    <location>
        <begin position="6"/>
        <end position="28"/>
    </location>
</feature>
<accession>A0A1C6VW76</accession>